<feature type="domain" description="SnoaL-like" evidence="2">
    <location>
        <begin position="38"/>
        <end position="137"/>
    </location>
</feature>
<evidence type="ECO:0000256" key="1">
    <source>
        <dbReference type="SAM" id="MobiDB-lite"/>
    </source>
</evidence>
<organism evidence="3 4">
    <name type="scientific">Streptacidiphilus cavernicola</name>
    <dbReference type="NCBI Taxonomy" id="3342716"/>
    <lineage>
        <taxon>Bacteria</taxon>
        <taxon>Bacillati</taxon>
        <taxon>Actinomycetota</taxon>
        <taxon>Actinomycetes</taxon>
        <taxon>Kitasatosporales</taxon>
        <taxon>Streptomycetaceae</taxon>
        <taxon>Streptacidiphilus</taxon>
    </lineage>
</organism>
<dbReference type="Gene3D" id="3.10.450.50">
    <property type="match status" value="1"/>
</dbReference>
<protein>
    <submittedName>
        <fullName evidence="3">Nuclear transport factor 2 family protein</fullName>
    </submittedName>
</protein>
<evidence type="ECO:0000259" key="2">
    <source>
        <dbReference type="Pfam" id="PF12680"/>
    </source>
</evidence>
<reference evidence="3 4" key="1">
    <citation type="submission" date="2024-09" db="EMBL/GenBank/DDBJ databases">
        <authorList>
            <person name="Lee S.D."/>
        </authorList>
    </citation>
    <scope>NUCLEOTIDE SEQUENCE [LARGE SCALE GENOMIC DNA]</scope>
    <source>
        <strain evidence="3 4">N8-3</strain>
    </source>
</reference>
<evidence type="ECO:0000313" key="3">
    <source>
        <dbReference type="EMBL" id="MFC1415447.1"/>
    </source>
</evidence>
<keyword evidence="4" id="KW-1185">Reference proteome</keyword>
<comment type="caution">
    <text evidence="3">The sequence shown here is derived from an EMBL/GenBank/DDBJ whole genome shotgun (WGS) entry which is preliminary data.</text>
</comment>
<dbReference type="RefSeq" id="WP_380531217.1">
    <property type="nucleotide sequence ID" value="NZ_JBHFAB010000002.1"/>
</dbReference>
<dbReference type="EMBL" id="JBHFAB010000002">
    <property type="protein sequence ID" value="MFC1415447.1"/>
    <property type="molecule type" value="Genomic_DNA"/>
</dbReference>
<dbReference type="SUPFAM" id="SSF54427">
    <property type="entry name" value="NTF2-like"/>
    <property type="match status" value="1"/>
</dbReference>
<name>A0ABV6VPF2_9ACTN</name>
<dbReference type="InterPro" id="IPR032710">
    <property type="entry name" value="NTF2-like_dom_sf"/>
</dbReference>
<accession>A0ABV6VPF2</accession>
<evidence type="ECO:0000313" key="4">
    <source>
        <dbReference type="Proteomes" id="UP001592531"/>
    </source>
</evidence>
<feature type="region of interest" description="Disordered" evidence="1">
    <location>
        <begin position="1"/>
        <end position="26"/>
    </location>
</feature>
<dbReference type="InterPro" id="IPR037401">
    <property type="entry name" value="SnoaL-like"/>
</dbReference>
<proteinExistence type="predicted"/>
<dbReference type="Pfam" id="PF12680">
    <property type="entry name" value="SnoaL_2"/>
    <property type="match status" value="1"/>
</dbReference>
<sequence length="147" mass="16597">MTTSTTTAITTSTSPATTTSTSTSTSTSTAYRTADTLVHDLFHIIDNRTWNNLTHIFTDDAVYERPGYPPLLGLHQILHFYQHQRIIATGHHHIDHTTSNLNTAACWGHFHGTTHTGQPLHEPFADTYITTNNKITHRKTFFWRPAI</sequence>
<dbReference type="CDD" id="cd00531">
    <property type="entry name" value="NTF2_like"/>
    <property type="match status" value="1"/>
</dbReference>
<dbReference type="Proteomes" id="UP001592531">
    <property type="component" value="Unassembled WGS sequence"/>
</dbReference>
<gene>
    <name evidence="3" type="ORF">ACEZDE_02115</name>
</gene>